<organism evidence="2 3">
    <name type="scientific">Pseudonocardia bannensis</name>
    <dbReference type="NCBI Taxonomy" id="630973"/>
    <lineage>
        <taxon>Bacteria</taxon>
        <taxon>Bacillati</taxon>
        <taxon>Actinomycetota</taxon>
        <taxon>Actinomycetes</taxon>
        <taxon>Pseudonocardiales</taxon>
        <taxon>Pseudonocardiaceae</taxon>
        <taxon>Pseudonocardia</taxon>
    </lineage>
</organism>
<dbReference type="AlphaFoldDB" id="A0A848DPF8"/>
<evidence type="ECO:0000313" key="2">
    <source>
        <dbReference type="EMBL" id="NMH94628.1"/>
    </source>
</evidence>
<dbReference type="EMBL" id="JAAXKZ010000122">
    <property type="protein sequence ID" value="NMH94628.1"/>
    <property type="molecule type" value="Genomic_DNA"/>
</dbReference>
<dbReference type="Proteomes" id="UP000586918">
    <property type="component" value="Unassembled WGS sequence"/>
</dbReference>
<feature type="coiled-coil region" evidence="1">
    <location>
        <begin position="75"/>
        <end position="102"/>
    </location>
</feature>
<keyword evidence="3" id="KW-1185">Reference proteome</keyword>
<accession>A0A848DPF8</accession>
<keyword evidence="1" id="KW-0175">Coiled coil</keyword>
<protein>
    <recommendedName>
        <fullName evidence="4">PE family protein</fullName>
    </recommendedName>
</protein>
<gene>
    <name evidence="2" type="ORF">HF519_24255</name>
</gene>
<reference evidence="2 3" key="1">
    <citation type="submission" date="2020-04" db="EMBL/GenBank/DDBJ databases">
        <authorList>
            <person name="Klaysubun C."/>
            <person name="Duangmal K."/>
            <person name="Lipun K."/>
        </authorList>
    </citation>
    <scope>NUCLEOTIDE SEQUENCE [LARGE SCALE GENOMIC DNA]</scope>
    <source>
        <strain evidence="2 3">DSM 45300</strain>
    </source>
</reference>
<evidence type="ECO:0000256" key="1">
    <source>
        <dbReference type="SAM" id="Coils"/>
    </source>
</evidence>
<proteinExistence type="predicted"/>
<sequence length="111" mass="12664">MSYRPQAVLHLELHMLPALRQAFEEAITQLSPQLLNLRNQARIPQPWLGDEVSAGSAAFYHEHIVDGPQSALNALLTYEAELVKVRDNLKQMEDDYRRVEGENAARWGRQA</sequence>
<comment type="caution">
    <text evidence="2">The sequence shown here is derived from an EMBL/GenBank/DDBJ whole genome shotgun (WGS) entry which is preliminary data.</text>
</comment>
<evidence type="ECO:0008006" key="4">
    <source>
        <dbReference type="Google" id="ProtNLM"/>
    </source>
</evidence>
<dbReference type="RefSeq" id="WP_169415308.1">
    <property type="nucleotide sequence ID" value="NZ_JAAXKZ010000122.1"/>
</dbReference>
<evidence type="ECO:0000313" key="3">
    <source>
        <dbReference type="Proteomes" id="UP000586918"/>
    </source>
</evidence>
<name>A0A848DPF8_9PSEU</name>